<dbReference type="Pfam" id="PF13729">
    <property type="entry name" value="TraF_2"/>
    <property type="match status" value="1"/>
</dbReference>
<feature type="chain" id="PRO_5012905128" evidence="1">
    <location>
        <begin position="25"/>
        <end position="454"/>
    </location>
</feature>
<proteinExistence type="predicted"/>
<dbReference type="AlphaFoldDB" id="A0A1K1U6I6"/>
<evidence type="ECO:0000256" key="1">
    <source>
        <dbReference type="SAM" id="SignalP"/>
    </source>
</evidence>
<dbReference type="InterPro" id="IPR032811">
    <property type="entry name" value="Put_conjugal_transfer"/>
</dbReference>
<organism evidence="2 3">
    <name type="scientific">Marinospirillum alkaliphilum DSM 21637</name>
    <dbReference type="NCBI Taxonomy" id="1122209"/>
    <lineage>
        <taxon>Bacteria</taxon>
        <taxon>Pseudomonadati</taxon>
        <taxon>Pseudomonadota</taxon>
        <taxon>Gammaproteobacteria</taxon>
        <taxon>Oceanospirillales</taxon>
        <taxon>Oceanospirillaceae</taxon>
        <taxon>Marinospirillum</taxon>
    </lineage>
</organism>
<gene>
    <name evidence="2" type="ORF">SAMN02745752_00481</name>
</gene>
<sequence length="454" mass="48802">MKLSRLAVAMAALSLPLVATTAAANQSLVSPGYSATIGGVSNRGTVHSSSFNPASNNLLLKEGERLRFGYFSNIGMYMEFGQVDELEDTLDGLVDLFGDKEINLEDIGLDPQGAVDEVVDAIDKLLNDLERNGQFRFGGMVQAPLTPFIIGSQSAKGTFSINASGSVQGSLGIINGKTNITLKTYNPGDETIELDSGNTDAGVDLRVASITHLAVGYGTNLGEWADFSLPKGELELGARLNLYQVETARTFIALQTDDDEFDIGDSFDAAENNTKNTSQMGLDLGLMWHTSNMQAGVTLYNLNEPTFKYPDLTDVLDSGSLTALQNLESYGKSKVADSVTLTRHAVVEGAYFTQNRNWVIQGYYTLGTATNFVGDESQMMGVSAGYFSDSWFIPGARFGYNKNLTGTELSTINGGITLGGMFNLDVAMGLETVDVDGDSIPRYFAISLGFEEKF</sequence>
<protein>
    <submittedName>
        <fullName evidence="2">Plasmid transfer operon, TraF, protein</fullName>
    </submittedName>
</protein>
<dbReference type="Proteomes" id="UP000182350">
    <property type="component" value="Unassembled WGS sequence"/>
</dbReference>
<keyword evidence="1" id="KW-0732">Signal</keyword>
<dbReference type="OrthoDB" id="5610858at2"/>
<feature type="signal peptide" evidence="1">
    <location>
        <begin position="1"/>
        <end position="24"/>
    </location>
</feature>
<accession>A0A1K1U6I6</accession>
<evidence type="ECO:0000313" key="2">
    <source>
        <dbReference type="EMBL" id="SFX08593.1"/>
    </source>
</evidence>
<dbReference type="RefSeq" id="WP_072324698.1">
    <property type="nucleotide sequence ID" value="NZ_FPJW01000001.1"/>
</dbReference>
<name>A0A1K1U6I6_9GAMM</name>
<reference evidence="2 3" key="1">
    <citation type="submission" date="2016-11" db="EMBL/GenBank/DDBJ databases">
        <authorList>
            <person name="Jaros S."/>
            <person name="Januszkiewicz K."/>
            <person name="Wedrychowicz H."/>
        </authorList>
    </citation>
    <scope>NUCLEOTIDE SEQUENCE [LARGE SCALE GENOMIC DNA]</scope>
    <source>
        <strain evidence="2 3">DSM 21637</strain>
    </source>
</reference>
<dbReference type="EMBL" id="FPJW01000001">
    <property type="protein sequence ID" value="SFX08593.1"/>
    <property type="molecule type" value="Genomic_DNA"/>
</dbReference>
<evidence type="ECO:0000313" key="3">
    <source>
        <dbReference type="Proteomes" id="UP000182350"/>
    </source>
</evidence>
<dbReference type="STRING" id="1122209.SAMN02745752_00481"/>
<keyword evidence="3" id="KW-1185">Reference proteome</keyword>